<feature type="non-terminal residue" evidence="1">
    <location>
        <position position="85"/>
    </location>
</feature>
<reference evidence="1" key="2">
    <citation type="journal article" date="2021" name="Genome Biol. Evol.">
        <title>Developing a high-quality reference genome for a parasitic bivalve with doubly uniparental inheritance (Bivalvia: Unionida).</title>
        <authorList>
            <person name="Smith C.H."/>
        </authorList>
    </citation>
    <scope>NUCLEOTIDE SEQUENCE</scope>
    <source>
        <strain evidence="1">CHS0354</strain>
        <tissue evidence="1">Mantle</tissue>
    </source>
</reference>
<reference evidence="1" key="1">
    <citation type="journal article" date="2021" name="Genome Biol. Evol.">
        <title>A High-Quality Reference Genome for a Parasitic Bivalve with Doubly Uniparental Inheritance (Bivalvia: Unionida).</title>
        <authorList>
            <person name="Smith C.H."/>
        </authorList>
    </citation>
    <scope>NUCLEOTIDE SEQUENCE</scope>
    <source>
        <strain evidence="1">CHS0354</strain>
    </source>
</reference>
<name>A0AAE0TE53_9BIVA</name>
<keyword evidence="2" id="KW-1185">Reference proteome</keyword>
<dbReference type="EMBL" id="JAEAOA010000502">
    <property type="protein sequence ID" value="KAK3608260.1"/>
    <property type="molecule type" value="Genomic_DNA"/>
</dbReference>
<gene>
    <name evidence="1" type="ORF">CHS0354_007287</name>
</gene>
<evidence type="ECO:0000313" key="1">
    <source>
        <dbReference type="EMBL" id="KAK3608260.1"/>
    </source>
</evidence>
<comment type="caution">
    <text evidence="1">The sequence shown here is derived from an EMBL/GenBank/DDBJ whole genome shotgun (WGS) entry which is preliminary data.</text>
</comment>
<dbReference type="AlphaFoldDB" id="A0AAE0TE53"/>
<sequence length="85" mass="9456">MAQIFVSPVFNNDQMVITKSTDKRAEPIFTELTAFLIHSTGHSLNTSTQFRTFQDCIGLFVHTRIKSSACIIHGLGTGFIILVLK</sequence>
<organism evidence="1 2">
    <name type="scientific">Potamilus streckersoni</name>
    <dbReference type="NCBI Taxonomy" id="2493646"/>
    <lineage>
        <taxon>Eukaryota</taxon>
        <taxon>Metazoa</taxon>
        <taxon>Spiralia</taxon>
        <taxon>Lophotrochozoa</taxon>
        <taxon>Mollusca</taxon>
        <taxon>Bivalvia</taxon>
        <taxon>Autobranchia</taxon>
        <taxon>Heteroconchia</taxon>
        <taxon>Palaeoheterodonta</taxon>
        <taxon>Unionida</taxon>
        <taxon>Unionoidea</taxon>
        <taxon>Unionidae</taxon>
        <taxon>Ambleminae</taxon>
        <taxon>Lampsilini</taxon>
        <taxon>Potamilus</taxon>
    </lineage>
</organism>
<reference evidence="1" key="3">
    <citation type="submission" date="2023-05" db="EMBL/GenBank/DDBJ databases">
        <authorList>
            <person name="Smith C.H."/>
        </authorList>
    </citation>
    <scope>NUCLEOTIDE SEQUENCE</scope>
    <source>
        <strain evidence="1">CHS0354</strain>
        <tissue evidence="1">Mantle</tissue>
    </source>
</reference>
<proteinExistence type="predicted"/>
<protein>
    <submittedName>
        <fullName evidence="1">Uncharacterized protein</fullName>
    </submittedName>
</protein>
<dbReference type="Proteomes" id="UP001195483">
    <property type="component" value="Unassembled WGS sequence"/>
</dbReference>
<accession>A0AAE0TE53</accession>
<evidence type="ECO:0000313" key="2">
    <source>
        <dbReference type="Proteomes" id="UP001195483"/>
    </source>
</evidence>